<dbReference type="Proteomes" id="UP000790787">
    <property type="component" value="Chromosome 8"/>
</dbReference>
<dbReference type="RefSeq" id="XP_075076646.1">
    <property type="nucleotide sequence ID" value="XM_075220545.1"/>
</dbReference>
<accession>A0AC58RVA1</accession>
<protein>
    <submittedName>
        <fullName evidence="2">Akuammiline synthase 2-like</fullName>
    </submittedName>
</protein>
<reference evidence="2" key="2">
    <citation type="submission" date="2025-08" db="UniProtKB">
        <authorList>
            <consortium name="RefSeq"/>
        </authorList>
    </citation>
    <scope>IDENTIFICATION</scope>
    <source>
        <tissue evidence="2">Leaf</tissue>
    </source>
</reference>
<organism evidence="1 2">
    <name type="scientific">Nicotiana tabacum</name>
    <name type="common">Common tobacco</name>
    <dbReference type="NCBI Taxonomy" id="4097"/>
    <lineage>
        <taxon>Eukaryota</taxon>
        <taxon>Viridiplantae</taxon>
        <taxon>Streptophyta</taxon>
        <taxon>Embryophyta</taxon>
        <taxon>Tracheophyta</taxon>
        <taxon>Spermatophyta</taxon>
        <taxon>Magnoliopsida</taxon>
        <taxon>eudicotyledons</taxon>
        <taxon>Gunneridae</taxon>
        <taxon>Pentapetalae</taxon>
        <taxon>asterids</taxon>
        <taxon>lamiids</taxon>
        <taxon>Solanales</taxon>
        <taxon>Solanaceae</taxon>
        <taxon>Nicotianoideae</taxon>
        <taxon>Nicotianeae</taxon>
        <taxon>Nicotiana</taxon>
    </lineage>
</organism>
<proteinExistence type="predicted"/>
<name>A0AC58RVA1_TOBAC</name>
<evidence type="ECO:0000313" key="2">
    <source>
        <dbReference type="RefSeq" id="XP_075076646.1"/>
    </source>
</evidence>
<gene>
    <name evidence="2" type="primary">LOC107800886</name>
</gene>
<keyword evidence="1" id="KW-1185">Reference proteome</keyword>
<evidence type="ECO:0000313" key="1">
    <source>
        <dbReference type="Proteomes" id="UP000790787"/>
    </source>
</evidence>
<reference evidence="1" key="1">
    <citation type="journal article" date="2014" name="Nat. Commun.">
        <title>The tobacco genome sequence and its comparison with those of tomato and potato.</title>
        <authorList>
            <person name="Sierro N."/>
            <person name="Battey J.N."/>
            <person name="Ouadi S."/>
            <person name="Bakaher N."/>
            <person name="Bovet L."/>
            <person name="Willig A."/>
            <person name="Goepfert S."/>
            <person name="Peitsch M.C."/>
            <person name="Ivanov N.V."/>
        </authorList>
    </citation>
    <scope>NUCLEOTIDE SEQUENCE [LARGE SCALE GENOMIC DNA]</scope>
</reference>
<sequence length="600" mass="67603">MEPDAYIGDILKQVVEQQDEFKKDMKRMRATITIMKANIEELNDDNGIQGLIEGRTKIGQEIEKFGTVIHDLGAQLIAKVDASNAQQNSSELCETEKELIRQFEELKLESQSFERTFINDVHVEESTLEPCEEVDNIIFEDSSVCTYEEVTSDTILDSFRGKHQTLCANSSAPKELQNSLLDQFAPSSYIPVILFYNNANVVDDHLNKGKTLASDLLKKSLAETLSYYYPLAGRFKDLNSIECNDNGVLFMEAQANFHLSMFLENPDIPFLNKFLPCKGNCLEQSCQPLLAVQTTIFECGGRAIGVCMLHKVADASAMSAFLKTWAKLTHGEGDKTVLDPDFTSAISVFPPIESLPTKFIRNFENFYFQGSKSPMRRFLFDSKAIKGLKAKASSQSVPFPSKIEALTAFLCKRIASASKFLTNAPMTLVITHVANLRPRTEPPLPQNSFGNILWIPFAFYDPLDASMELPDLAIMLREVFSQLTADNIKDIDNESTFTTLNEWLESVSTNENVKVFKFTSWCNMGFYDVNFSWGKPVWVAHMGDLDDSNIRSKHQFVFLESACKEGIELWIASDDEEIRVVEKDPEFLGYAKPNPSICMN</sequence>